<evidence type="ECO:0000313" key="3">
    <source>
        <dbReference type="Proteomes" id="UP000019804"/>
    </source>
</evidence>
<keyword evidence="3" id="KW-1185">Reference proteome</keyword>
<accession>A0A017SC06</accession>
<proteinExistence type="predicted"/>
<sequence>MPREDEPLLPRAHPNPTSRLRAYLKQEVSPRRGDLVLLLCYVITGLLDSSAFFIWSSFVSMQTGNTVYLGLGLAQADPDRRWVKSGLSIASFCVGSWFFGAFYQFCGPSARRRWALCASFLFQALLVGIAAVIVTLHRHHRLGAEEWSVLVPLCMVAFQSSGQAVTSRILECRGLTSVVLTSVYCDLFSSPVGLNLEQRRRVAAILCLGLGTMLGGLWAKSPTGLSGALWTAVALKGGIGVAWMAWPGVVE</sequence>
<keyword evidence="1" id="KW-0472">Membrane</keyword>
<feature type="transmembrane region" description="Helical" evidence="1">
    <location>
        <begin position="225"/>
        <end position="246"/>
    </location>
</feature>
<evidence type="ECO:0000313" key="2">
    <source>
        <dbReference type="EMBL" id="EYE93755.1"/>
    </source>
</evidence>
<reference evidence="3" key="1">
    <citation type="journal article" date="2014" name="Nat. Commun.">
        <title>Genomic adaptations of the halophilic Dead Sea filamentous fungus Eurotium rubrum.</title>
        <authorList>
            <person name="Kis-Papo T."/>
            <person name="Weig A.R."/>
            <person name="Riley R."/>
            <person name="Persoh D."/>
            <person name="Salamov A."/>
            <person name="Sun H."/>
            <person name="Lipzen A."/>
            <person name="Wasser S.P."/>
            <person name="Rambold G."/>
            <person name="Grigoriev I.V."/>
            <person name="Nevo E."/>
        </authorList>
    </citation>
    <scope>NUCLEOTIDE SEQUENCE [LARGE SCALE GENOMIC DNA]</scope>
    <source>
        <strain evidence="3">CBS 135680</strain>
    </source>
</reference>
<dbReference type="OrthoDB" id="5288586at2759"/>
<name>A0A017SC06_ASPRC</name>
<keyword evidence="1" id="KW-1133">Transmembrane helix</keyword>
<dbReference type="Pfam" id="PF06912">
    <property type="entry name" value="DUF1275"/>
    <property type="match status" value="1"/>
</dbReference>
<protein>
    <submittedName>
        <fullName evidence="2">DUF1275 domain protein</fullName>
    </submittedName>
</protein>
<dbReference type="GeneID" id="63697476"/>
<dbReference type="EMBL" id="KK088430">
    <property type="protein sequence ID" value="EYE93755.1"/>
    <property type="molecule type" value="Genomic_DNA"/>
</dbReference>
<dbReference type="InterPro" id="IPR010699">
    <property type="entry name" value="DUF1275"/>
</dbReference>
<organism evidence="2 3">
    <name type="scientific">Aspergillus ruber (strain CBS 135680)</name>
    <dbReference type="NCBI Taxonomy" id="1388766"/>
    <lineage>
        <taxon>Eukaryota</taxon>
        <taxon>Fungi</taxon>
        <taxon>Dikarya</taxon>
        <taxon>Ascomycota</taxon>
        <taxon>Pezizomycotina</taxon>
        <taxon>Eurotiomycetes</taxon>
        <taxon>Eurotiomycetidae</taxon>
        <taxon>Eurotiales</taxon>
        <taxon>Aspergillaceae</taxon>
        <taxon>Aspergillus</taxon>
        <taxon>Aspergillus subgen. Aspergillus</taxon>
    </lineage>
</organism>
<feature type="transmembrane region" description="Helical" evidence="1">
    <location>
        <begin position="35"/>
        <end position="55"/>
    </location>
</feature>
<dbReference type="RefSeq" id="XP_040637443.1">
    <property type="nucleotide sequence ID" value="XM_040782352.1"/>
</dbReference>
<feature type="transmembrane region" description="Helical" evidence="1">
    <location>
        <begin position="82"/>
        <end position="102"/>
    </location>
</feature>
<dbReference type="HOGENOM" id="CLU_061825_0_0_1"/>
<evidence type="ECO:0000256" key="1">
    <source>
        <dbReference type="SAM" id="Phobius"/>
    </source>
</evidence>
<feature type="transmembrane region" description="Helical" evidence="1">
    <location>
        <begin position="202"/>
        <end position="219"/>
    </location>
</feature>
<dbReference type="AlphaFoldDB" id="A0A017SC06"/>
<dbReference type="PANTHER" id="PTHR37488:SF1">
    <property type="entry name" value="DUF1275 DOMAIN PROTEIN"/>
    <property type="match status" value="1"/>
</dbReference>
<dbReference type="PANTHER" id="PTHR37488">
    <property type="entry name" value="DUF1275 DOMAIN-CONTAINING PROTEIN"/>
    <property type="match status" value="1"/>
</dbReference>
<feature type="transmembrane region" description="Helical" evidence="1">
    <location>
        <begin position="114"/>
        <end position="135"/>
    </location>
</feature>
<gene>
    <name evidence="2" type="ORF">EURHEDRAFT_414185</name>
</gene>
<dbReference type="STRING" id="1388766.A0A017SC06"/>
<dbReference type="Proteomes" id="UP000019804">
    <property type="component" value="Unassembled WGS sequence"/>
</dbReference>
<keyword evidence="1" id="KW-0812">Transmembrane</keyword>